<proteinExistence type="predicted"/>
<evidence type="ECO:0000313" key="1">
    <source>
        <dbReference type="EMBL" id="KAK2949965.1"/>
    </source>
</evidence>
<protein>
    <submittedName>
        <fullName evidence="1">Uncharacterized protein</fullName>
    </submittedName>
</protein>
<keyword evidence="2" id="KW-1185">Reference proteome</keyword>
<dbReference type="InterPro" id="IPR011050">
    <property type="entry name" value="Pectin_lyase_fold/virulence"/>
</dbReference>
<organism evidence="1 2">
    <name type="scientific">Blattamonas nauphoetae</name>
    <dbReference type="NCBI Taxonomy" id="2049346"/>
    <lineage>
        <taxon>Eukaryota</taxon>
        <taxon>Metamonada</taxon>
        <taxon>Preaxostyla</taxon>
        <taxon>Oxymonadida</taxon>
        <taxon>Blattamonas</taxon>
    </lineage>
</organism>
<sequence>MDNTTASFSNLLFHPVTVPSLVVSSQSTCTLSSCGIIHSEASSVIFSDSTVILVKSDFVLENDLPTTSPFVASLDTSKSSNVHFISNNLSNIVSASPEPVLASNSVQNISILESSLSNISSVGLRSLFHPQSLGNVSFVNSQFKDSDNILSGGLFRRMSATTSFFGLNTTITNCHSNSDTTSHNHSMTRQELSASHSFLNCTWKNIASPVTHGGAIYGVNVGDLRIDRCTFDTISATAAESRGGGIYWVGNNQYAFFMNDTLFTACSCTLHAACLSINDASKLNMFRCNFTDSTSGRSTAGMYIGKTPEGSAVSNLRFENCAAENTIGGAGAIDNAQINNDFHYSNMFFSGCSAFYAGAVYYSTTYGTPDITWFSCIFFQNEAFGTLADSLNGTQCSRGNDVYFGNDAEYWNETLERASSFVNCFSNSDQPRIAIVHGLESSTQLRTKFTNGTSLSDHLPNPAVIVSKRSAGNSDTCGTFYDSPCASLGYAGSQRLSDSTGQVLVEAGLFEENVGFVINSKSAAITSYGNENPLFDLTKVQMTFIEITNGFDLTLKYLSFVTTSQSVVKHVGTGQLTLQLCSLFGSETAAPANTNLISISGGSLVVSSLTLSSLVLGSGRVVDCASGSSVKLDSVFCVGLETTADAPISIRQTAELALSNLHFEDCVGASFSDLMIDDSTLNAVASIPVCTSTSASPRTPTKDNAQLTQWPAVIEVDGIDGADVDFCWESSQKCRTVENVLARLGSNFEGKISLKTGTTDKGRMGLASNQQLEVEGESRTDSQFEMESSEQAVVSVPLSASLSLTKLTLVLPPSLSTSPAISSHGTLSFNEITFSLSPSHSSFTKSVISAESGSVLFSSCVFHASAQTISTFATLACPSQFVDVSFSSLKLSASLVKTTESSSFLGCSFASLEDVTTLTDSAHPLQSTIGQGQLLTISKSPSNTQTSFLQCASRGDGAALHCTVVGTGSLSLSSTSFSKCGAIGNGGCVFLDLLAFTALSQSKISITDITFGQDDEANSASEGTKLFVRATSLSVLANSDLSNLKPSTQSTLFTADERNEFCGWESNEIGGSLLFFWFPYTAGPVHIHSEGTSHANCGVASLPCSSIAQSMGKMAGEEKGMLVDSNHELSTSLVSIGEEWTLKRSGSFTLTLTDLAQIVVKDQTAHLTLSSLAVLFGVMSTHHAGSCVDVSSGSLSIESCSFGTAESELPLSLGLISGGVVEISGTTTINKPSQSLALFSVTGGQCVLSAHGDDFTTLLPSTPSNTLWFNDTERDAVSFGEMTDSIMSTPLSTLYPFHQPTTTFSVRAVDGKDHPLCGHSFLPCSSLQAGVEVAKGTTLNPGTVLLETTVNAGSGLATQPQTIKLTGAPQAELEFSFNTQIVVAKGDVAFEDIMLSFPSSLDVSPFVVSGGSLTIEPSSKFTHAGTEAHPTTLATPLFSLSSGSLSIVGTESSRHFFSFFSSSSGSCILSLAASSSSTIAFLSFCSFTFCRSTSQAGVFTLSGTQPATLSVVSCYFNQNEGTTANDVHLSDIWSASVTRELFSNSFSDSHVDHLVVHTTPNNLLLPYSVLGVDSESLKDATCYLPSDPCSSVAVSLALCVQKETNGQYSTRSIELSTDSEEQNTMRVDEKRVVIFGRDETKELSCLDSSSSLLIVSNGSAEIHTLVLVHNHPSSSSPLLSLTSNGSITLNSVSSVGLNNEYVSPFLISTLGSVSLANSNFSTFTLSSPFIQSTGPVSIDLCEFHSIHRSIPGPAVLHATISDSVAASVKHTSFTDCQSDDEDRWIELKGNNSNTFST</sequence>
<dbReference type="Proteomes" id="UP001281761">
    <property type="component" value="Unassembled WGS sequence"/>
</dbReference>
<comment type="caution">
    <text evidence="1">The sequence shown here is derived from an EMBL/GenBank/DDBJ whole genome shotgun (WGS) entry which is preliminary data.</text>
</comment>
<accession>A0ABQ9XFG1</accession>
<evidence type="ECO:0000313" key="2">
    <source>
        <dbReference type="Proteomes" id="UP001281761"/>
    </source>
</evidence>
<gene>
    <name evidence="1" type="ORF">BLNAU_15108</name>
</gene>
<dbReference type="EMBL" id="JARBJD010000145">
    <property type="protein sequence ID" value="KAK2949965.1"/>
    <property type="molecule type" value="Genomic_DNA"/>
</dbReference>
<dbReference type="SUPFAM" id="SSF51126">
    <property type="entry name" value="Pectin lyase-like"/>
    <property type="match status" value="1"/>
</dbReference>
<reference evidence="1 2" key="1">
    <citation type="journal article" date="2022" name="bioRxiv">
        <title>Genomics of Preaxostyla Flagellates Illuminates Evolutionary Transitions and the Path Towards Mitochondrial Loss.</title>
        <authorList>
            <person name="Novak L.V.F."/>
            <person name="Treitli S.C."/>
            <person name="Pyrih J."/>
            <person name="Halakuc P."/>
            <person name="Pipaliya S.V."/>
            <person name="Vacek V."/>
            <person name="Brzon O."/>
            <person name="Soukal P."/>
            <person name="Eme L."/>
            <person name="Dacks J.B."/>
            <person name="Karnkowska A."/>
            <person name="Elias M."/>
            <person name="Hampl V."/>
        </authorList>
    </citation>
    <scope>NUCLEOTIDE SEQUENCE [LARGE SCALE GENOMIC DNA]</scope>
    <source>
        <strain evidence="1">NAU3</strain>
        <tissue evidence="1">Gut</tissue>
    </source>
</reference>
<name>A0ABQ9XFG1_9EUKA</name>